<dbReference type="SUPFAM" id="SSF52047">
    <property type="entry name" value="RNI-like"/>
    <property type="match status" value="1"/>
</dbReference>
<proteinExistence type="predicted"/>
<name>A0A3M6V5U1_POCDA</name>
<evidence type="ECO:0000313" key="3">
    <source>
        <dbReference type="Proteomes" id="UP000275408"/>
    </source>
</evidence>
<dbReference type="OrthoDB" id="201274at2759"/>
<sequence>MKLRENYSKVHSWSGECERFKEMIKNIVKTSNGTPADMFEVKPYLIVKLAVPVGKISAIFLLYDKSFIDQALCLIAINYLQTTPPQSRDERNEFKEYLKEMGLAFRAVPSSLFSTTNPGEEAAVSQPHLIRSTTGGWQKQEELKRWEQEIETVQPEKSKDTLYPAALSTSGSERKQELFKSMKQQEERLYGEYQILLLWEEEGLDTLLTSHIRKGKWRVVLEYLDGLPRFENPFSSVAGAQDDEGIGLPLCYSSQSGILTWWPTDEDRDLVILCKAISHGNHFGDKGITHICETLTSINCELTRLDLCVNSLGNEGMKLLQPWPVAHNLSQFTNNPSQFTHNSSQFTNNPSQFTNNPSQFTNNPSQITNDPSQFTNNPSQFTNNPGQFTNNPSQFTNNPSQVTDNPGQLTFNLSPLADNLGQFADNLNHQQSKPVH</sequence>
<feature type="region of interest" description="Disordered" evidence="1">
    <location>
        <begin position="337"/>
        <end position="406"/>
    </location>
</feature>
<gene>
    <name evidence="2" type="ORF">pdam_00024282</name>
</gene>
<dbReference type="Gene3D" id="3.80.10.10">
    <property type="entry name" value="Ribonuclease Inhibitor"/>
    <property type="match status" value="1"/>
</dbReference>
<evidence type="ECO:0000313" key="2">
    <source>
        <dbReference type="EMBL" id="RMX61343.1"/>
    </source>
</evidence>
<accession>A0A3M6V5U1</accession>
<dbReference type="EMBL" id="RCHS01000047">
    <property type="protein sequence ID" value="RMX61343.1"/>
    <property type="molecule type" value="Genomic_DNA"/>
</dbReference>
<dbReference type="AlphaFoldDB" id="A0A3M6V5U1"/>
<keyword evidence="3" id="KW-1185">Reference proteome</keyword>
<reference evidence="2 3" key="1">
    <citation type="journal article" date="2018" name="Sci. Rep.">
        <title>Comparative analysis of the Pocillopora damicornis genome highlights role of immune system in coral evolution.</title>
        <authorList>
            <person name="Cunning R."/>
            <person name="Bay R.A."/>
            <person name="Gillette P."/>
            <person name="Baker A.C."/>
            <person name="Traylor-Knowles N."/>
        </authorList>
    </citation>
    <scope>NUCLEOTIDE SEQUENCE [LARGE SCALE GENOMIC DNA]</scope>
    <source>
        <strain evidence="2">RSMAS</strain>
        <tissue evidence="2">Whole animal</tissue>
    </source>
</reference>
<dbReference type="Proteomes" id="UP000275408">
    <property type="component" value="Unassembled WGS sequence"/>
</dbReference>
<evidence type="ECO:0000256" key="1">
    <source>
        <dbReference type="SAM" id="MobiDB-lite"/>
    </source>
</evidence>
<comment type="caution">
    <text evidence="2">The sequence shown here is derived from an EMBL/GenBank/DDBJ whole genome shotgun (WGS) entry which is preliminary data.</text>
</comment>
<organism evidence="2 3">
    <name type="scientific">Pocillopora damicornis</name>
    <name type="common">Cauliflower coral</name>
    <name type="synonym">Millepora damicornis</name>
    <dbReference type="NCBI Taxonomy" id="46731"/>
    <lineage>
        <taxon>Eukaryota</taxon>
        <taxon>Metazoa</taxon>
        <taxon>Cnidaria</taxon>
        <taxon>Anthozoa</taxon>
        <taxon>Hexacorallia</taxon>
        <taxon>Scleractinia</taxon>
        <taxon>Astrocoeniina</taxon>
        <taxon>Pocilloporidae</taxon>
        <taxon>Pocillopora</taxon>
    </lineage>
</organism>
<dbReference type="STRING" id="46731.A0A3M6V5U1"/>
<protein>
    <submittedName>
        <fullName evidence="2">Uncharacterized protein</fullName>
    </submittedName>
</protein>
<dbReference type="InterPro" id="IPR032675">
    <property type="entry name" value="LRR_dom_sf"/>
</dbReference>